<dbReference type="InterPro" id="IPR005598">
    <property type="entry name" value="ATP_synth_I"/>
</dbReference>
<feature type="transmembrane region" description="Helical" evidence="6">
    <location>
        <begin position="36"/>
        <end position="54"/>
    </location>
</feature>
<keyword evidence="4 6" id="KW-1133">Transmembrane helix</keyword>
<organism evidence="7 8">
    <name type="scientific">Corticicoccus populi</name>
    <dbReference type="NCBI Taxonomy" id="1812821"/>
    <lineage>
        <taxon>Bacteria</taxon>
        <taxon>Bacillati</taxon>
        <taxon>Bacillota</taxon>
        <taxon>Bacilli</taxon>
        <taxon>Bacillales</taxon>
        <taxon>Staphylococcaceae</taxon>
        <taxon>Corticicoccus</taxon>
    </lineage>
</organism>
<name>A0ABW5WWJ3_9STAP</name>
<dbReference type="RefSeq" id="WP_377773934.1">
    <property type="nucleotide sequence ID" value="NZ_JBHUOQ010000003.1"/>
</dbReference>
<dbReference type="Pfam" id="PF03899">
    <property type="entry name" value="ATP-synt_I"/>
    <property type="match status" value="1"/>
</dbReference>
<evidence type="ECO:0000256" key="6">
    <source>
        <dbReference type="SAM" id="Phobius"/>
    </source>
</evidence>
<feature type="transmembrane region" description="Helical" evidence="6">
    <location>
        <begin position="74"/>
        <end position="90"/>
    </location>
</feature>
<reference evidence="8" key="1">
    <citation type="journal article" date="2019" name="Int. J. Syst. Evol. Microbiol.">
        <title>The Global Catalogue of Microorganisms (GCM) 10K type strain sequencing project: providing services to taxonomists for standard genome sequencing and annotation.</title>
        <authorList>
            <consortium name="The Broad Institute Genomics Platform"/>
            <consortium name="The Broad Institute Genome Sequencing Center for Infectious Disease"/>
            <person name="Wu L."/>
            <person name="Ma J."/>
        </authorList>
    </citation>
    <scope>NUCLEOTIDE SEQUENCE [LARGE SCALE GENOMIC DNA]</scope>
    <source>
        <strain evidence="8">KCTC 33575</strain>
    </source>
</reference>
<comment type="subcellular location">
    <subcellularLocation>
        <location evidence="1">Cell membrane</location>
        <topology evidence="1">Multi-pass membrane protein</topology>
    </subcellularLocation>
</comment>
<gene>
    <name evidence="7" type="ORF">ACFSX4_09395</name>
</gene>
<feature type="transmembrane region" description="Helical" evidence="6">
    <location>
        <begin position="12"/>
        <end position="30"/>
    </location>
</feature>
<proteinExistence type="predicted"/>
<evidence type="ECO:0000313" key="7">
    <source>
        <dbReference type="EMBL" id="MFD2830677.1"/>
    </source>
</evidence>
<sequence length="120" mass="13679">MLKVSFLRRFFHHFLKFLLIPLILSILIFAVTQSSIAAGAALGTFASILMNLNWLYHLEKSYDSDVERVKTGTLTRFLIVIMTCLIWVRFPEVFNIFAIAAGLALSYILIIVRGIKELTK</sequence>
<comment type="caution">
    <text evidence="7">The sequence shown here is derived from an EMBL/GenBank/DDBJ whole genome shotgun (WGS) entry which is preliminary data.</text>
</comment>
<evidence type="ECO:0000256" key="2">
    <source>
        <dbReference type="ARBA" id="ARBA00022475"/>
    </source>
</evidence>
<accession>A0ABW5WWJ3</accession>
<dbReference type="Proteomes" id="UP001597519">
    <property type="component" value="Unassembled WGS sequence"/>
</dbReference>
<evidence type="ECO:0000256" key="3">
    <source>
        <dbReference type="ARBA" id="ARBA00022692"/>
    </source>
</evidence>
<evidence type="ECO:0000313" key="8">
    <source>
        <dbReference type="Proteomes" id="UP001597519"/>
    </source>
</evidence>
<protein>
    <submittedName>
        <fullName evidence="7">ATP synthase subunit I</fullName>
    </submittedName>
</protein>
<keyword evidence="3 6" id="KW-0812">Transmembrane</keyword>
<dbReference type="EMBL" id="JBHUOQ010000003">
    <property type="protein sequence ID" value="MFD2830677.1"/>
    <property type="molecule type" value="Genomic_DNA"/>
</dbReference>
<evidence type="ECO:0000256" key="5">
    <source>
        <dbReference type="ARBA" id="ARBA00023136"/>
    </source>
</evidence>
<keyword evidence="5 6" id="KW-0472">Membrane</keyword>
<evidence type="ECO:0000256" key="4">
    <source>
        <dbReference type="ARBA" id="ARBA00022989"/>
    </source>
</evidence>
<keyword evidence="2" id="KW-1003">Cell membrane</keyword>
<feature type="transmembrane region" description="Helical" evidence="6">
    <location>
        <begin position="96"/>
        <end position="115"/>
    </location>
</feature>
<evidence type="ECO:0000256" key="1">
    <source>
        <dbReference type="ARBA" id="ARBA00004651"/>
    </source>
</evidence>
<keyword evidence="8" id="KW-1185">Reference proteome</keyword>